<evidence type="ECO:0000313" key="1">
    <source>
        <dbReference type="EMBL" id="MBX04173.1"/>
    </source>
</evidence>
<name>A0A2P2KEK4_RHIMU</name>
<organism evidence="1">
    <name type="scientific">Rhizophora mucronata</name>
    <name type="common">Asiatic mangrove</name>
    <dbReference type="NCBI Taxonomy" id="61149"/>
    <lineage>
        <taxon>Eukaryota</taxon>
        <taxon>Viridiplantae</taxon>
        <taxon>Streptophyta</taxon>
        <taxon>Embryophyta</taxon>
        <taxon>Tracheophyta</taxon>
        <taxon>Spermatophyta</taxon>
        <taxon>Magnoliopsida</taxon>
        <taxon>eudicotyledons</taxon>
        <taxon>Gunneridae</taxon>
        <taxon>Pentapetalae</taxon>
        <taxon>rosids</taxon>
        <taxon>fabids</taxon>
        <taxon>Malpighiales</taxon>
        <taxon>Rhizophoraceae</taxon>
        <taxon>Rhizophora</taxon>
    </lineage>
</organism>
<proteinExistence type="predicted"/>
<reference evidence="1" key="1">
    <citation type="submission" date="2018-02" db="EMBL/GenBank/DDBJ databases">
        <title>Rhizophora mucronata_Transcriptome.</title>
        <authorList>
            <person name="Meera S.P."/>
            <person name="Sreeshan A."/>
            <person name="Augustine A."/>
        </authorList>
    </citation>
    <scope>NUCLEOTIDE SEQUENCE</scope>
    <source>
        <tissue evidence="1">Leaf</tissue>
    </source>
</reference>
<protein>
    <submittedName>
        <fullName evidence="1">Uncharacterized protein</fullName>
    </submittedName>
</protein>
<sequence length="76" mass="8632">MRHLRQCTIRRELNLSRPKKKKIGVSDFDQKRANVSEFLNIEKFTVVTTPAEQKATTTSPATSFCNVEFAETNQSG</sequence>
<dbReference type="AlphaFoldDB" id="A0A2P2KEK4"/>
<dbReference type="EMBL" id="GGEC01023689">
    <property type="protein sequence ID" value="MBX04173.1"/>
    <property type="molecule type" value="Transcribed_RNA"/>
</dbReference>
<accession>A0A2P2KEK4</accession>